<dbReference type="AlphaFoldDB" id="A0A286M2Z4"/>
<organism evidence="1 2">
    <name type="scientific">Granulibacter bethesdensis (strain ATCC BAA-1260 / CGDNIH1)</name>
    <dbReference type="NCBI Taxonomy" id="391165"/>
    <lineage>
        <taxon>Bacteria</taxon>
        <taxon>Pseudomonadati</taxon>
        <taxon>Pseudomonadota</taxon>
        <taxon>Alphaproteobacteria</taxon>
        <taxon>Acetobacterales</taxon>
        <taxon>Acetobacteraceae</taxon>
        <taxon>Granulibacter</taxon>
    </lineage>
</organism>
<proteinExistence type="predicted"/>
<dbReference type="Proteomes" id="UP000001963">
    <property type="component" value="Chromosome"/>
</dbReference>
<protein>
    <submittedName>
        <fullName evidence="1">Uncharacterized protein</fullName>
    </submittedName>
</protein>
<sequence length="96" mass="10641">MLPLLVPSEPLAYNPVTLCCQPEQGNRRYDIAELTGDGGLNRLTSMNDSDTDVLVFSSQTSCPGMDQPFQGDTGLLQTFTTGDFRRNGSYRQEFRS</sequence>
<evidence type="ECO:0000313" key="1">
    <source>
        <dbReference type="EMBL" id="ASV62393.1"/>
    </source>
</evidence>
<gene>
    <name evidence="1" type="ordered locus">GbCGDNIH1_5096</name>
</gene>
<dbReference type="EMBL" id="CP000394">
    <property type="protein sequence ID" value="ASV62393.1"/>
    <property type="molecule type" value="Genomic_DNA"/>
</dbReference>
<dbReference type="KEGG" id="gbe:GbCGDNIH1_5096"/>
<evidence type="ECO:0000313" key="2">
    <source>
        <dbReference type="Proteomes" id="UP000001963"/>
    </source>
</evidence>
<reference evidence="1 2" key="1">
    <citation type="journal article" date="2007" name="J. Bacteriol.">
        <title>Genome sequence analysis of the emerging human pathogenic acetic acid bacterium Granulibacter bethesdensis.</title>
        <authorList>
            <person name="Greenberg D.E."/>
            <person name="Porcella S.F."/>
            <person name="Zelazny A.M."/>
            <person name="Virtaneva K."/>
            <person name="Sturdevant D.E."/>
            <person name="Kupko J.J.III."/>
            <person name="Barbian K.D."/>
            <person name="Babar A."/>
            <person name="Dorward D.W."/>
            <person name="Holland S.M."/>
        </authorList>
    </citation>
    <scope>NUCLEOTIDE SEQUENCE [LARGE SCALE GENOMIC DNA]</scope>
    <source>
        <strain evidence="2">ATCC BAA-1260 / CGDNIH1</strain>
    </source>
</reference>
<keyword evidence="2" id="KW-1185">Reference proteome</keyword>
<name>A0A286M2Z4_GRABC</name>
<accession>A0A286M2Z4</accession>